<keyword evidence="4" id="KW-0312">Gluconeogenesis</keyword>
<dbReference type="EC" id="5.3.1.9" evidence="3"/>
<dbReference type="Gene3D" id="2.60.120.10">
    <property type="entry name" value="Jelly Rolls"/>
    <property type="match status" value="1"/>
</dbReference>
<evidence type="ECO:0000256" key="6">
    <source>
        <dbReference type="ARBA" id="ARBA00023152"/>
    </source>
</evidence>
<dbReference type="GO" id="GO:0046872">
    <property type="term" value="F:metal ion binding"/>
    <property type="evidence" value="ECO:0007669"/>
    <property type="project" value="UniProtKB-KW"/>
</dbReference>
<dbReference type="Pfam" id="PF06560">
    <property type="entry name" value="GPI"/>
    <property type="match status" value="1"/>
</dbReference>
<comment type="pathway">
    <text evidence="1">Carbohydrate degradation; glycolysis; D-glyceraldehyde 3-phosphate and glycerone phosphate from D-glucose: step 2/4.</text>
</comment>
<accession>A0A3P3XNV1</accession>
<dbReference type="GO" id="GO:0006094">
    <property type="term" value="P:gluconeogenesis"/>
    <property type="evidence" value="ECO:0007669"/>
    <property type="project" value="UniProtKB-KW"/>
</dbReference>
<protein>
    <recommendedName>
        <fullName evidence="3">glucose-6-phosphate isomerase</fullName>
        <ecNumber evidence="3">5.3.1.9</ecNumber>
    </recommendedName>
</protein>
<evidence type="ECO:0000313" key="9">
    <source>
        <dbReference type="EMBL" id="SLM17966.1"/>
    </source>
</evidence>
<organism evidence="9">
    <name type="scientific">uncultured spirochete</name>
    <dbReference type="NCBI Taxonomy" id="156406"/>
    <lineage>
        <taxon>Bacteria</taxon>
        <taxon>Pseudomonadati</taxon>
        <taxon>Spirochaetota</taxon>
        <taxon>Spirochaetia</taxon>
        <taxon>Spirochaetales</taxon>
        <taxon>environmental samples</taxon>
    </lineage>
</organism>
<dbReference type="PANTHER" id="PTHR35848:SF6">
    <property type="entry name" value="CUPIN TYPE-2 DOMAIN-CONTAINING PROTEIN"/>
    <property type="match status" value="1"/>
</dbReference>
<keyword evidence="5" id="KW-0479">Metal-binding</keyword>
<feature type="domain" description="Glucose-6-phosphate isomerase prokaryote" evidence="8">
    <location>
        <begin position="33"/>
        <end position="184"/>
    </location>
</feature>
<evidence type="ECO:0000256" key="1">
    <source>
        <dbReference type="ARBA" id="ARBA00004926"/>
    </source>
</evidence>
<dbReference type="SUPFAM" id="SSF51182">
    <property type="entry name" value="RmlC-like cupins"/>
    <property type="match status" value="1"/>
</dbReference>
<sequence>MDFDAIGKYMVPFDVDLDLNEGILKGYTNHTIRRASSMWHYYQDESALETSINNGDPIHYEVFEKTVPEEYGHLMMGVSKLYAGTVGQEFFMTKGHYHAVAQTGEVYLCLKGSGYLVMKTKDGDFFALPMERGKVLYVPPYWAHRSVNTGTEPLISFFVYNAEAGHNYGDIETEGFSKRVFNQNGKTIFV</sequence>
<dbReference type="PANTHER" id="PTHR35848">
    <property type="entry name" value="OXALATE-BINDING PROTEIN"/>
    <property type="match status" value="1"/>
</dbReference>
<dbReference type="GO" id="GO:0006096">
    <property type="term" value="P:glycolytic process"/>
    <property type="evidence" value="ECO:0007669"/>
    <property type="project" value="UniProtKB-UniPathway"/>
</dbReference>
<dbReference type="GO" id="GO:0004347">
    <property type="term" value="F:glucose-6-phosphate isomerase activity"/>
    <property type="evidence" value="ECO:0007669"/>
    <property type="project" value="UniProtKB-EC"/>
</dbReference>
<dbReference type="InterPro" id="IPR051610">
    <property type="entry name" value="GPI/OXD"/>
</dbReference>
<dbReference type="EMBL" id="FWDO01000004">
    <property type="protein sequence ID" value="SLM17966.1"/>
    <property type="molecule type" value="Genomic_DNA"/>
</dbReference>
<evidence type="ECO:0000256" key="4">
    <source>
        <dbReference type="ARBA" id="ARBA00022432"/>
    </source>
</evidence>
<dbReference type="InterPro" id="IPR010551">
    <property type="entry name" value="G6P_isomerase_prok"/>
</dbReference>
<keyword evidence="6" id="KW-0324">Glycolysis</keyword>
<dbReference type="GO" id="GO:0005737">
    <property type="term" value="C:cytoplasm"/>
    <property type="evidence" value="ECO:0007669"/>
    <property type="project" value="InterPro"/>
</dbReference>
<dbReference type="CDD" id="cd02218">
    <property type="entry name" value="cupin_PGI"/>
    <property type="match status" value="1"/>
</dbReference>
<comment type="catalytic activity">
    <reaction evidence="7">
        <text>alpha-D-glucose 6-phosphate = beta-D-fructose 6-phosphate</text>
        <dbReference type="Rhea" id="RHEA:11816"/>
        <dbReference type="ChEBI" id="CHEBI:57634"/>
        <dbReference type="ChEBI" id="CHEBI:58225"/>
        <dbReference type="EC" id="5.3.1.9"/>
    </reaction>
</comment>
<gene>
    <name evidence="9" type="primary">pgiA</name>
    <name evidence="9" type="ORF">SPIRO4BDMA_40538</name>
</gene>
<name>A0A3P3XNV1_9SPIR</name>
<comment type="similarity">
    <text evidence="2">Belongs to the archaeal-type GPI family.</text>
</comment>
<evidence type="ECO:0000256" key="2">
    <source>
        <dbReference type="ARBA" id="ARBA00006542"/>
    </source>
</evidence>
<reference evidence="9" key="1">
    <citation type="submission" date="2017-02" db="EMBL/GenBank/DDBJ databases">
        <authorList>
            <person name="Regsiter A."/>
            <person name="William W."/>
        </authorList>
    </citation>
    <scope>NUCLEOTIDE SEQUENCE</scope>
    <source>
        <strain evidence="9">BdmA 4</strain>
    </source>
</reference>
<keyword evidence="9" id="KW-0413">Isomerase</keyword>
<dbReference type="AlphaFoldDB" id="A0A3P3XNV1"/>
<evidence type="ECO:0000256" key="3">
    <source>
        <dbReference type="ARBA" id="ARBA00011952"/>
    </source>
</evidence>
<dbReference type="InterPro" id="IPR014710">
    <property type="entry name" value="RmlC-like_jellyroll"/>
</dbReference>
<proteinExistence type="inferred from homology"/>
<evidence type="ECO:0000259" key="8">
    <source>
        <dbReference type="Pfam" id="PF06560"/>
    </source>
</evidence>
<evidence type="ECO:0000256" key="5">
    <source>
        <dbReference type="ARBA" id="ARBA00022723"/>
    </source>
</evidence>
<dbReference type="UniPathway" id="UPA00109">
    <property type="reaction ID" value="UER00181"/>
</dbReference>
<evidence type="ECO:0000256" key="7">
    <source>
        <dbReference type="ARBA" id="ARBA00029321"/>
    </source>
</evidence>
<dbReference type="InterPro" id="IPR011051">
    <property type="entry name" value="RmlC_Cupin_sf"/>
</dbReference>